<name>A0A2S9XAV4_9BACT</name>
<evidence type="ECO:0000313" key="2">
    <source>
        <dbReference type="Proteomes" id="UP000237968"/>
    </source>
</evidence>
<dbReference type="Pfam" id="PF16155">
    <property type="entry name" value="PnbB"/>
    <property type="match status" value="1"/>
</dbReference>
<organism evidence="1 2">
    <name type="scientific">Enhygromyxa salina</name>
    <dbReference type="NCBI Taxonomy" id="215803"/>
    <lineage>
        <taxon>Bacteria</taxon>
        <taxon>Pseudomonadati</taxon>
        <taxon>Myxococcota</taxon>
        <taxon>Polyangia</taxon>
        <taxon>Nannocystales</taxon>
        <taxon>Nannocystaceae</taxon>
        <taxon>Enhygromyxa</taxon>
    </lineage>
</organism>
<dbReference type="InterPro" id="IPR032345">
    <property type="entry name" value="PnbB"/>
</dbReference>
<protein>
    <recommendedName>
        <fullName evidence="3">p-hydroxylaminobenzoate lyase</fullName>
    </recommendedName>
</protein>
<dbReference type="OrthoDB" id="5514405at2"/>
<dbReference type="RefSeq" id="WP_106396048.1">
    <property type="nucleotide sequence ID" value="NZ_PVNK01000308.1"/>
</dbReference>
<keyword evidence="2" id="KW-1185">Reference proteome</keyword>
<dbReference type="Proteomes" id="UP000237968">
    <property type="component" value="Unassembled WGS sequence"/>
</dbReference>
<accession>A0A2S9XAV4</accession>
<comment type="caution">
    <text evidence="1">The sequence shown here is derived from an EMBL/GenBank/DDBJ whole genome shotgun (WGS) entry which is preliminary data.</text>
</comment>
<reference evidence="1 2" key="1">
    <citation type="submission" date="2018-03" db="EMBL/GenBank/DDBJ databases">
        <title>Draft Genome Sequences of the Obligatory Marine Myxobacteria Enhygromyxa salina SWB005.</title>
        <authorList>
            <person name="Poehlein A."/>
            <person name="Moghaddam J.A."/>
            <person name="Harms H."/>
            <person name="Alanjari M."/>
            <person name="Koenig G.M."/>
            <person name="Daniel R."/>
            <person name="Schaeberle T.F."/>
        </authorList>
    </citation>
    <scope>NUCLEOTIDE SEQUENCE [LARGE SCALE GENOMIC DNA]</scope>
    <source>
        <strain evidence="1 2">SWB005</strain>
    </source>
</reference>
<dbReference type="EMBL" id="PVNK01000308">
    <property type="protein sequence ID" value="PRP89986.1"/>
    <property type="molecule type" value="Genomic_DNA"/>
</dbReference>
<proteinExistence type="predicted"/>
<gene>
    <name evidence="1" type="ORF">ENSA5_69290</name>
</gene>
<dbReference type="AlphaFoldDB" id="A0A2S9XAV4"/>
<sequence>MSTEATPSAALLELLDPILARVAALDLASCADEAQIRELEATIEREFPHAGERVQAIGRALERGVQEGWLANRGQPEARFSRVAKPGPATHGLSIDVVSMVGAGLEHTHPAGELTIGFPADMDRAPDTCQFEGRPPSWVFLGPGSRHVPRVIGERMNLIYFLPDGALQWHRP</sequence>
<evidence type="ECO:0000313" key="1">
    <source>
        <dbReference type="EMBL" id="PRP89986.1"/>
    </source>
</evidence>
<evidence type="ECO:0008006" key="3">
    <source>
        <dbReference type="Google" id="ProtNLM"/>
    </source>
</evidence>